<evidence type="ECO:0000313" key="5">
    <source>
        <dbReference type="Proteomes" id="UP000245383"/>
    </source>
</evidence>
<dbReference type="PANTHER" id="PTHR31157">
    <property type="entry name" value="SCP DOMAIN-CONTAINING PROTEIN"/>
    <property type="match status" value="1"/>
</dbReference>
<feature type="compositionally biased region" description="Basic and acidic residues" evidence="1">
    <location>
        <begin position="130"/>
        <end position="143"/>
    </location>
</feature>
<feature type="compositionally biased region" description="Low complexity" evidence="1">
    <location>
        <begin position="95"/>
        <end position="104"/>
    </location>
</feature>
<evidence type="ECO:0000256" key="2">
    <source>
        <dbReference type="SAM" id="SignalP"/>
    </source>
</evidence>
<dbReference type="Proteomes" id="UP000245383">
    <property type="component" value="Unassembled WGS sequence"/>
</dbReference>
<feature type="signal peptide" evidence="2">
    <location>
        <begin position="1"/>
        <end position="19"/>
    </location>
</feature>
<protein>
    <recommendedName>
        <fullName evidence="3">SCP domain-containing protein</fullName>
    </recommendedName>
</protein>
<dbReference type="PANTHER" id="PTHR31157:SF1">
    <property type="entry name" value="SCP DOMAIN-CONTAINING PROTEIN"/>
    <property type="match status" value="1"/>
</dbReference>
<feature type="region of interest" description="Disordered" evidence="1">
    <location>
        <begin position="64"/>
        <end position="113"/>
    </location>
</feature>
<dbReference type="AlphaFoldDB" id="A0A2T9YCI8"/>
<accession>A0A2T9YCI8</accession>
<dbReference type="OrthoDB" id="568194at2759"/>
<sequence length="315" mass="34963">MSSVKFVIALLSIISVSKAAPQDRFEDIIEPVSMEYSPLNYRGRPEFAPMADRVEYYSNQQLEQVESGTEVNENQDDTIDDDSKNSKDDNKSSSDSDNTQTTTSEAKAEVTTIIDDDGMELFCTRRSKSKQSDSHSATSDHKTTNLTSSASLNSTPITSSELLSTSPISSQLSEEYKQNDLQDHINKVVCETNKRRKENNLPALQISQDLNEISQKHSVHQNKISKTTHDDPEGSLGSRMAKRGISWTFGAENVAGGFTDPVKAVQAWMDSPGHKANILNKKITYIGVGQDGKYWTQNFAGFKKTDKTIIYSPKC</sequence>
<dbReference type="EMBL" id="MBFR01000279">
    <property type="protein sequence ID" value="PVU90048.1"/>
    <property type="molecule type" value="Genomic_DNA"/>
</dbReference>
<keyword evidence="5" id="KW-1185">Reference proteome</keyword>
<feature type="compositionally biased region" description="Low complexity" evidence="1">
    <location>
        <begin position="144"/>
        <end position="166"/>
    </location>
</feature>
<dbReference type="CDD" id="cd05379">
    <property type="entry name" value="CAP_bacterial"/>
    <property type="match status" value="1"/>
</dbReference>
<evidence type="ECO:0000313" key="4">
    <source>
        <dbReference type="EMBL" id="PVU90048.1"/>
    </source>
</evidence>
<feature type="domain" description="SCP" evidence="3">
    <location>
        <begin position="192"/>
        <end position="289"/>
    </location>
</feature>
<proteinExistence type="predicted"/>
<feature type="chain" id="PRO_5015651170" description="SCP domain-containing protein" evidence="2">
    <location>
        <begin position="20"/>
        <end position="315"/>
    </location>
</feature>
<name>A0A2T9YCI8_9FUNG</name>
<reference evidence="4 5" key="1">
    <citation type="journal article" date="2018" name="MBio">
        <title>Comparative Genomics Reveals the Core Gene Toolbox for the Fungus-Insect Symbiosis.</title>
        <authorList>
            <person name="Wang Y."/>
            <person name="Stata M."/>
            <person name="Wang W."/>
            <person name="Stajich J.E."/>
            <person name="White M.M."/>
            <person name="Moncalvo J.M."/>
        </authorList>
    </citation>
    <scope>NUCLEOTIDE SEQUENCE [LARGE SCALE GENOMIC DNA]</scope>
    <source>
        <strain evidence="4 5">SWE-8-4</strain>
    </source>
</reference>
<feature type="region of interest" description="Disordered" evidence="1">
    <location>
        <begin position="126"/>
        <end position="166"/>
    </location>
</feature>
<keyword evidence="2" id="KW-0732">Signal</keyword>
<dbReference type="SUPFAM" id="SSF55797">
    <property type="entry name" value="PR-1-like"/>
    <property type="match status" value="1"/>
</dbReference>
<comment type="caution">
    <text evidence="4">The sequence shown here is derived from an EMBL/GenBank/DDBJ whole genome shotgun (WGS) entry which is preliminary data.</text>
</comment>
<evidence type="ECO:0000256" key="1">
    <source>
        <dbReference type="SAM" id="MobiDB-lite"/>
    </source>
</evidence>
<dbReference type="InterPro" id="IPR014044">
    <property type="entry name" value="CAP_dom"/>
</dbReference>
<dbReference type="Pfam" id="PF00188">
    <property type="entry name" value="CAP"/>
    <property type="match status" value="1"/>
</dbReference>
<organism evidence="4 5">
    <name type="scientific">Smittium simulii</name>
    <dbReference type="NCBI Taxonomy" id="133385"/>
    <lineage>
        <taxon>Eukaryota</taxon>
        <taxon>Fungi</taxon>
        <taxon>Fungi incertae sedis</taxon>
        <taxon>Zoopagomycota</taxon>
        <taxon>Kickxellomycotina</taxon>
        <taxon>Harpellomycetes</taxon>
        <taxon>Harpellales</taxon>
        <taxon>Legeriomycetaceae</taxon>
        <taxon>Smittium</taxon>
    </lineage>
</organism>
<gene>
    <name evidence="4" type="ORF">BB561_005046</name>
</gene>
<feature type="compositionally biased region" description="Basic and acidic residues" evidence="1">
    <location>
        <begin position="81"/>
        <end position="94"/>
    </location>
</feature>
<dbReference type="STRING" id="133385.A0A2T9YCI8"/>
<dbReference type="InterPro" id="IPR035940">
    <property type="entry name" value="CAP_sf"/>
</dbReference>
<dbReference type="Gene3D" id="3.40.33.10">
    <property type="entry name" value="CAP"/>
    <property type="match status" value="1"/>
</dbReference>
<evidence type="ECO:0000259" key="3">
    <source>
        <dbReference type="Pfam" id="PF00188"/>
    </source>
</evidence>